<accession>A0A512DXG3</accession>
<reference evidence="1 2" key="1">
    <citation type="submission" date="2019-07" db="EMBL/GenBank/DDBJ databases">
        <title>Whole genome shotgun sequence of Skermanella aerolata NBRC 106429.</title>
        <authorList>
            <person name="Hosoyama A."/>
            <person name="Uohara A."/>
            <person name="Ohji S."/>
            <person name="Ichikawa N."/>
        </authorList>
    </citation>
    <scope>NUCLEOTIDE SEQUENCE [LARGE SCALE GENOMIC DNA]</scope>
    <source>
        <strain evidence="1 2">NBRC 106429</strain>
    </source>
</reference>
<organism evidence="1 2">
    <name type="scientific">Skermanella aerolata</name>
    <dbReference type="NCBI Taxonomy" id="393310"/>
    <lineage>
        <taxon>Bacteria</taxon>
        <taxon>Pseudomonadati</taxon>
        <taxon>Pseudomonadota</taxon>
        <taxon>Alphaproteobacteria</taxon>
        <taxon>Rhodospirillales</taxon>
        <taxon>Azospirillaceae</taxon>
        <taxon>Skermanella</taxon>
    </lineage>
</organism>
<dbReference type="EMBL" id="BJYZ01000024">
    <property type="protein sequence ID" value="GEO40880.1"/>
    <property type="molecule type" value="Genomic_DNA"/>
</dbReference>
<evidence type="ECO:0000313" key="2">
    <source>
        <dbReference type="Proteomes" id="UP000321523"/>
    </source>
</evidence>
<dbReference type="Proteomes" id="UP000321523">
    <property type="component" value="Unassembled WGS sequence"/>
</dbReference>
<evidence type="ECO:0000313" key="1">
    <source>
        <dbReference type="EMBL" id="GEO40880.1"/>
    </source>
</evidence>
<keyword evidence="2" id="KW-1185">Reference proteome</keyword>
<protein>
    <submittedName>
        <fullName evidence="1">Uncharacterized protein</fullName>
    </submittedName>
</protein>
<name>A0A512DXG3_9PROT</name>
<proteinExistence type="predicted"/>
<sequence length="85" mass="8929">MPDKIVRLDKFKRKPAMSPLGVRALDMVEYMGKSGLTTAPREPTDEMVAAGMEASGGTETQVRAIFKAMIAAYDADGPGVAGVVG</sequence>
<gene>
    <name evidence="1" type="ORF">SAE02_50280</name>
</gene>
<dbReference type="AlphaFoldDB" id="A0A512DXG3"/>
<comment type="caution">
    <text evidence="1">The sequence shown here is derived from an EMBL/GenBank/DDBJ whole genome shotgun (WGS) entry which is preliminary data.</text>
</comment>